<sequence length="211" mass="22837">MEFESAGIPWREHAQRMDNLERSIDEIERRYADATDQPLPEATSRPRLLVGGHGDRALDIAARRADTVAVAGLTQRRGASMGTFDVADAQQTRERVEFVRQRAGERAGELELTVLVQLVEVTADREAAAAGVAATYGRKGLGSVETILDSPYTLIGTQGEIAHEILRNRDRFGVTHIVTHGAFRDALAPSISLVRELAGPTGEPADGTALN</sequence>
<organism evidence="2 3">
    <name type="scientific">Salinactinospora qingdaonensis</name>
    <dbReference type="NCBI Taxonomy" id="702744"/>
    <lineage>
        <taxon>Bacteria</taxon>
        <taxon>Bacillati</taxon>
        <taxon>Actinomycetota</taxon>
        <taxon>Actinomycetes</taxon>
        <taxon>Streptosporangiales</taxon>
        <taxon>Nocardiopsidaceae</taxon>
        <taxon>Salinactinospora</taxon>
    </lineage>
</organism>
<dbReference type="InterPro" id="IPR050172">
    <property type="entry name" value="SsuD_RutA_monooxygenase"/>
</dbReference>
<dbReference type="Gene3D" id="3.20.20.30">
    <property type="entry name" value="Luciferase-like domain"/>
    <property type="match status" value="1"/>
</dbReference>
<gene>
    <name evidence="2" type="ORF">GCM10022402_14840</name>
</gene>
<dbReference type="Proteomes" id="UP001500908">
    <property type="component" value="Unassembled WGS sequence"/>
</dbReference>
<accession>A0ABP7FEK9</accession>
<dbReference type="PANTHER" id="PTHR42847:SF4">
    <property type="entry name" value="ALKANESULFONATE MONOOXYGENASE-RELATED"/>
    <property type="match status" value="1"/>
</dbReference>
<evidence type="ECO:0000256" key="1">
    <source>
        <dbReference type="SAM" id="Coils"/>
    </source>
</evidence>
<name>A0ABP7FEK9_9ACTN</name>
<keyword evidence="1" id="KW-0175">Coiled coil</keyword>
<comment type="caution">
    <text evidence="2">The sequence shown here is derived from an EMBL/GenBank/DDBJ whole genome shotgun (WGS) entry which is preliminary data.</text>
</comment>
<dbReference type="EMBL" id="BAABDD010000005">
    <property type="protein sequence ID" value="GAA3735689.1"/>
    <property type="molecule type" value="Genomic_DNA"/>
</dbReference>
<proteinExistence type="predicted"/>
<dbReference type="SUPFAM" id="SSF51679">
    <property type="entry name" value="Bacterial luciferase-like"/>
    <property type="match status" value="1"/>
</dbReference>
<protein>
    <recommendedName>
        <fullName evidence="4">Luciferase-like monooxygenase</fullName>
    </recommendedName>
</protein>
<evidence type="ECO:0000313" key="3">
    <source>
        <dbReference type="Proteomes" id="UP001500908"/>
    </source>
</evidence>
<dbReference type="InterPro" id="IPR036661">
    <property type="entry name" value="Luciferase-like_sf"/>
</dbReference>
<evidence type="ECO:0008006" key="4">
    <source>
        <dbReference type="Google" id="ProtNLM"/>
    </source>
</evidence>
<keyword evidence="3" id="KW-1185">Reference proteome</keyword>
<reference evidence="3" key="1">
    <citation type="journal article" date="2019" name="Int. J. Syst. Evol. Microbiol.">
        <title>The Global Catalogue of Microorganisms (GCM) 10K type strain sequencing project: providing services to taxonomists for standard genome sequencing and annotation.</title>
        <authorList>
            <consortium name="The Broad Institute Genomics Platform"/>
            <consortium name="The Broad Institute Genome Sequencing Center for Infectious Disease"/>
            <person name="Wu L."/>
            <person name="Ma J."/>
        </authorList>
    </citation>
    <scope>NUCLEOTIDE SEQUENCE [LARGE SCALE GENOMIC DNA]</scope>
    <source>
        <strain evidence="3">JCM 17137</strain>
    </source>
</reference>
<dbReference type="PANTHER" id="PTHR42847">
    <property type="entry name" value="ALKANESULFONATE MONOOXYGENASE"/>
    <property type="match status" value="1"/>
</dbReference>
<evidence type="ECO:0000313" key="2">
    <source>
        <dbReference type="EMBL" id="GAA3735689.1"/>
    </source>
</evidence>
<feature type="coiled-coil region" evidence="1">
    <location>
        <begin position="10"/>
        <end position="37"/>
    </location>
</feature>